<name>A0AC60PDN2_IXOPE</name>
<comment type="caution">
    <text evidence="1">The sequence shown here is derived from an EMBL/GenBank/DDBJ whole genome shotgun (WGS) entry which is preliminary data.</text>
</comment>
<sequence>MNITFLATPGTPAVPWSRWLRLFENFLLTSGFNELPPARRQALLLHCLGPEGQHIFVALPQPMPSPPAAAAADEAGKSGKPDKPDPYDAALLTSPHCPLHRPGGTTMVPRASSILRLHVSPKPSPALTVASRRKLHGNGSQPDATAEAAIVLAAAHAVRHAGALHARQRHETPAASFRTPAPTVPLLVETAAHQRATRLAAPHVVVPASNADVTAISSKSVDAPVTTEGEVQFEFMKWCRTRVHKPLPDNGRRREFLIIVHRTTEFLWQLSLQRLRSSVPKKCPASTGDVKTRRPAPTNSGRQRIRAVPVPDRRRSDNVNGVVAGHRPETSTRERVVARATDSSSKWRSDAIVPAGDRNDRTAPSEVKRHVFEYLGLSPNRLCELFGEADKHPDETWWSTSVRARTFLDSYLDSKNVRSFEELKELLISDRIKVMATAEAARHVVRTECGGCMKPKELSRCLEHFVETKRICLKPEHVPEKPKVAEKAEAKRFRDKKRRKCFACKAEGDVPETSEVGDFTGRNTDPEDKASRKTRFKEELARVHRQFGAVFHERGGRGLGGRARRDFGLLGDLLCELTMAIQKRSHLRRRDSVGWRVR</sequence>
<accession>A0AC60PDN2</accession>
<protein>
    <submittedName>
        <fullName evidence="1">Uncharacterized protein</fullName>
    </submittedName>
</protein>
<organism evidence="1 2">
    <name type="scientific">Ixodes persulcatus</name>
    <name type="common">Taiga tick</name>
    <dbReference type="NCBI Taxonomy" id="34615"/>
    <lineage>
        <taxon>Eukaryota</taxon>
        <taxon>Metazoa</taxon>
        <taxon>Ecdysozoa</taxon>
        <taxon>Arthropoda</taxon>
        <taxon>Chelicerata</taxon>
        <taxon>Arachnida</taxon>
        <taxon>Acari</taxon>
        <taxon>Parasitiformes</taxon>
        <taxon>Ixodida</taxon>
        <taxon>Ixodoidea</taxon>
        <taxon>Ixodidae</taxon>
        <taxon>Ixodinae</taxon>
        <taxon>Ixodes</taxon>
    </lineage>
</organism>
<evidence type="ECO:0000313" key="2">
    <source>
        <dbReference type="Proteomes" id="UP000805193"/>
    </source>
</evidence>
<keyword evidence="2" id="KW-1185">Reference proteome</keyword>
<dbReference type="EMBL" id="JABSTQ010010778">
    <property type="protein sequence ID" value="KAG0418010.1"/>
    <property type="molecule type" value="Genomic_DNA"/>
</dbReference>
<evidence type="ECO:0000313" key="1">
    <source>
        <dbReference type="EMBL" id="KAG0418010.1"/>
    </source>
</evidence>
<dbReference type="Proteomes" id="UP000805193">
    <property type="component" value="Unassembled WGS sequence"/>
</dbReference>
<proteinExistence type="predicted"/>
<gene>
    <name evidence="1" type="ORF">HPB47_005184</name>
</gene>
<reference evidence="1 2" key="1">
    <citation type="journal article" date="2020" name="Cell">
        <title>Large-Scale Comparative Analyses of Tick Genomes Elucidate Their Genetic Diversity and Vector Capacities.</title>
        <authorList>
            <consortium name="Tick Genome and Microbiome Consortium (TIGMIC)"/>
            <person name="Jia N."/>
            <person name="Wang J."/>
            <person name="Shi W."/>
            <person name="Du L."/>
            <person name="Sun Y."/>
            <person name="Zhan W."/>
            <person name="Jiang J.F."/>
            <person name="Wang Q."/>
            <person name="Zhang B."/>
            <person name="Ji P."/>
            <person name="Bell-Sakyi L."/>
            <person name="Cui X.M."/>
            <person name="Yuan T.T."/>
            <person name="Jiang B.G."/>
            <person name="Yang W.F."/>
            <person name="Lam T.T."/>
            <person name="Chang Q.C."/>
            <person name="Ding S.J."/>
            <person name="Wang X.J."/>
            <person name="Zhu J.G."/>
            <person name="Ruan X.D."/>
            <person name="Zhao L."/>
            <person name="Wei J.T."/>
            <person name="Ye R.Z."/>
            <person name="Que T.C."/>
            <person name="Du C.H."/>
            <person name="Zhou Y.H."/>
            <person name="Cheng J.X."/>
            <person name="Dai P.F."/>
            <person name="Guo W.B."/>
            <person name="Han X.H."/>
            <person name="Huang E.J."/>
            <person name="Li L.F."/>
            <person name="Wei W."/>
            <person name="Gao Y.C."/>
            <person name="Liu J.Z."/>
            <person name="Shao H.Z."/>
            <person name="Wang X."/>
            <person name="Wang C.C."/>
            <person name="Yang T.C."/>
            <person name="Huo Q.B."/>
            <person name="Li W."/>
            <person name="Chen H.Y."/>
            <person name="Chen S.E."/>
            <person name="Zhou L.G."/>
            <person name="Ni X.B."/>
            <person name="Tian J.H."/>
            <person name="Sheng Y."/>
            <person name="Liu T."/>
            <person name="Pan Y.S."/>
            <person name="Xia L.Y."/>
            <person name="Li J."/>
            <person name="Zhao F."/>
            <person name="Cao W.C."/>
        </authorList>
    </citation>
    <scope>NUCLEOTIDE SEQUENCE [LARGE SCALE GENOMIC DNA]</scope>
    <source>
        <strain evidence="1">Iper-2018</strain>
    </source>
</reference>